<sequence>MQLTRAARVILIGAPGVGKGTQTERLLHRFPQLQSISTGDLLRSNVKRKTALGLQAESIMKAGGLVADEIMLRLISNELKTRGWLFGGGPKVMTLSSEATNVGSDSSAAAYHDSTPDLASLVRNDPSSSFSSLPSDDPAASFILDGYPRSAAQATTLDPLIPINLAVSLRTPEDIILKRISSRWVHEPSGRVYNTDFHPPQVPGKDDVTGEPLTQRMDDSLDVWRRRFRRFEETSEPLLEHYAKRGVLIEVEGDSSDAISPKLYDEFEKRFTK</sequence>
<protein>
    <submittedName>
        <fullName evidence="1">Uncharacterized protein</fullName>
    </submittedName>
</protein>
<name>A0ACC0UZH1_9HYPO</name>
<proteinExistence type="predicted"/>
<comment type="caution">
    <text evidence="1">The sequence shown here is derived from an EMBL/GenBank/DDBJ whole genome shotgun (WGS) entry which is preliminary data.</text>
</comment>
<evidence type="ECO:0000313" key="2">
    <source>
        <dbReference type="Proteomes" id="UP001163324"/>
    </source>
</evidence>
<gene>
    <name evidence="1" type="ORF">N3K66_005338</name>
</gene>
<organism evidence="1 2">
    <name type="scientific">Trichothecium roseum</name>
    <dbReference type="NCBI Taxonomy" id="47278"/>
    <lineage>
        <taxon>Eukaryota</taxon>
        <taxon>Fungi</taxon>
        <taxon>Dikarya</taxon>
        <taxon>Ascomycota</taxon>
        <taxon>Pezizomycotina</taxon>
        <taxon>Sordariomycetes</taxon>
        <taxon>Hypocreomycetidae</taxon>
        <taxon>Hypocreales</taxon>
        <taxon>Hypocreales incertae sedis</taxon>
        <taxon>Trichothecium</taxon>
    </lineage>
</organism>
<evidence type="ECO:0000313" key="1">
    <source>
        <dbReference type="EMBL" id="KAI9898877.1"/>
    </source>
</evidence>
<dbReference type="Proteomes" id="UP001163324">
    <property type="component" value="Chromosome 5"/>
</dbReference>
<reference evidence="1" key="1">
    <citation type="submission" date="2022-10" db="EMBL/GenBank/DDBJ databases">
        <title>Complete Genome of Trichothecium roseum strain YXFP-22015, a Plant Pathogen Isolated from Citrus.</title>
        <authorList>
            <person name="Wang Y."/>
            <person name="Zhu L."/>
        </authorList>
    </citation>
    <scope>NUCLEOTIDE SEQUENCE</scope>
    <source>
        <strain evidence="1">YXFP-22015</strain>
    </source>
</reference>
<accession>A0ACC0UZH1</accession>
<dbReference type="EMBL" id="CM047944">
    <property type="protein sequence ID" value="KAI9898877.1"/>
    <property type="molecule type" value="Genomic_DNA"/>
</dbReference>
<keyword evidence="2" id="KW-1185">Reference proteome</keyword>